<dbReference type="PANTHER" id="PTHR47219:SF9">
    <property type="entry name" value="GTPASE ACTIVATING PROTEIN AND CENTROSOME-ASSOCIATED, ISOFORM B"/>
    <property type="match status" value="1"/>
</dbReference>
<keyword evidence="1" id="KW-0479">Metal-binding</keyword>
<dbReference type="EMBL" id="JNBR01000536">
    <property type="protein sequence ID" value="OQR91398.1"/>
    <property type="molecule type" value="Genomic_DNA"/>
</dbReference>
<dbReference type="Gene3D" id="1.10.472.80">
    <property type="entry name" value="Ypt/Rab-GAP domain of gyp1p, domain 3"/>
    <property type="match status" value="1"/>
</dbReference>
<dbReference type="InterPro" id="IPR017455">
    <property type="entry name" value="Znf_FYVE-rel"/>
</dbReference>
<proteinExistence type="predicted"/>
<dbReference type="GO" id="GO:0005096">
    <property type="term" value="F:GTPase activator activity"/>
    <property type="evidence" value="ECO:0007669"/>
    <property type="project" value="TreeGrafter"/>
</dbReference>
<protein>
    <recommendedName>
        <fullName evidence="10">Rab-GAP TBC domain-containing protein</fullName>
    </recommendedName>
</protein>
<comment type="caution">
    <text evidence="8">The sequence shown here is derived from an EMBL/GenBank/DDBJ whole genome shotgun (WGS) entry which is preliminary data.</text>
</comment>
<dbReference type="InterPro" id="IPR000195">
    <property type="entry name" value="Rab-GAP-TBC_dom"/>
</dbReference>
<reference evidence="8 9" key="1">
    <citation type="journal article" date="2014" name="Genome Biol. Evol.">
        <title>The secreted proteins of Achlya hypogyna and Thraustotheca clavata identify the ancestral oomycete secretome and reveal gene acquisitions by horizontal gene transfer.</title>
        <authorList>
            <person name="Misner I."/>
            <person name="Blouin N."/>
            <person name="Leonard G."/>
            <person name="Richards T.A."/>
            <person name="Lane C.E."/>
        </authorList>
    </citation>
    <scope>NUCLEOTIDE SEQUENCE [LARGE SCALE GENOMIC DNA]</scope>
    <source>
        <strain evidence="8 9">ATCC 48635</strain>
    </source>
</reference>
<keyword evidence="3" id="KW-0862">Zinc</keyword>
<name>A0A1V9Z073_ACHHY</name>
<dbReference type="GO" id="GO:0008270">
    <property type="term" value="F:zinc ion binding"/>
    <property type="evidence" value="ECO:0007669"/>
    <property type="project" value="UniProtKB-KW"/>
</dbReference>
<dbReference type="InterPro" id="IPR050302">
    <property type="entry name" value="Rab_GAP_TBC_domain"/>
</dbReference>
<evidence type="ECO:0000256" key="2">
    <source>
        <dbReference type="ARBA" id="ARBA00022771"/>
    </source>
</evidence>
<dbReference type="STRING" id="1202772.A0A1V9Z073"/>
<dbReference type="OrthoDB" id="294251at2759"/>
<dbReference type="PROSITE" id="PS50178">
    <property type="entry name" value="ZF_FYVE"/>
    <property type="match status" value="1"/>
</dbReference>
<dbReference type="InterPro" id="IPR011011">
    <property type="entry name" value="Znf_FYVE_PHD"/>
</dbReference>
<keyword evidence="2 4" id="KW-0863">Zinc-finger</keyword>
<evidence type="ECO:0008006" key="10">
    <source>
        <dbReference type="Google" id="ProtNLM"/>
    </source>
</evidence>
<dbReference type="GO" id="GO:0031267">
    <property type="term" value="F:small GTPase binding"/>
    <property type="evidence" value="ECO:0007669"/>
    <property type="project" value="TreeGrafter"/>
</dbReference>
<dbReference type="AlphaFoldDB" id="A0A1V9Z073"/>
<evidence type="ECO:0000256" key="5">
    <source>
        <dbReference type="SAM" id="MobiDB-lite"/>
    </source>
</evidence>
<evidence type="ECO:0000313" key="8">
    <source>
        <dbReference type="EMBL" id="OQR91398.1"/>
    </source>
</evidence>
<dbReference type="PROSITE" id="PS50086">
    <property type="entry name" value="TBC_RABGAP"/>
    <property type="match status" value="1"/>
</dbReference>
<accession>A0A1V9Z073</accession>
<evidence type="ECO:0000256" key="3">
    <source>
        <dbReference type="ARBA" id="ARBA00022833"/>
    </source>
</evidence>
<sequence>MWPPALHRRDGRALSGIPSLYNEPVARDTCHFAGSAWYRGSQLEFSWPLPAVPSTLASPFPFECPVAPLPHEVVAPRYERALDLVTTVLNKYYNGSHRAVDRNVVKVLLQEEDTLFSIQCHIEQGPAVIHREKKESDVRELTSQVTGHVHKAPWLSLCGAYLPGPGAVMRQWDKLGEMDQRAAMLEYVTVLDRVLPGWDDQSEYPLARQERFWKEDSLSATCSGCHAPFTVQNRRHHCRMCFDIFCHMCSASEVDLLLCRGAAPHKYRVRKLEMSPAAAVTPGLAEVRRLVLENRRIKGAIQDLARATEATVASKAAVVAELRVKAAALGCDVAKLDALTVSKLGASPSRSMEELKTPPAHKFRPSESVEACEQLRLAHRQLGMCLKVAEVRAKKTVETLTVAIAVLEDAIRDKSILWHPIAAGAIPYLSVFDIAALSQTCWHFNRYIATHDLLRASIASKAFPDCFRPQMWLSRICSDADTNKYICDLAEALTSALSVEYDSDQAVQWYSIMPKSSPVWAEAYALIVERCGPIGTLEHDKQIIADVDRTFGRSAVRKTKRRERQMDPYEGLDREPKKDSLINVLRAFTSTNSTVGYCQGMNFLAAFMLANVSWNEAQAFWLIAAMAVAPKYEIMDMYKPGVPLLNLRFYQLHMLVKQWLPEVHAHFENQDFHVSMCASGWFMTLFTNFDTLPPDAVTRVMDGFVVHGWKMIFRVALALLEYLQPEILKADFEAIFDIFYNLDDGALILHPEFLVHAANKIKVTNSILLGLQEEYDEMYPSSLGVELASSPRHDPVAPVPRLPLLQMTPSSEPRPDTICQTT</sequence>
<evidence type="ECO:0000259" key="6">
    <source>
        <dbReference type="PROSITE" id="PS50086"/>
    </source>
</evidence>
<keyword evidence="9" id="KW-1185">Reference proteome</keyword>
<dbReference type="SMART" id="SM00164">
    <property type="entry name" value="TBC"/>
    <property type="match status" value="1"/>
</dbReference>
<dbReference type="Pfam" id="PF01363">
    <property type="entry name" value="FYVE"/>
    <property type="match status" value="1"/>
</dbReference>
<dbReference type="Gene3D" id="3.30.40.10">
    <property type="entry name" value="Zinc/RING finger domain, C3HC4 (zinc finger)"/>
    <property type="match status" value="1"/>
</dbReference>
<feature type="region of interest" description="Disordered" evidence="5">
    <location>
        <begin position="801"/>
        <end position="822"/>
    </location>
</feature>
<dbReference type="Proteomes" id="UP000243579">
    <property type="component" value="Unassembled WGS sequence"/>
</dbReference>
<dbReference type="Pfam" id="PF00566">
    <property type="entry name" value="RabGAP-TBC"/>
    <property type="match status" value="1"/>
</dbReference>
<evidence type="ECO:0000256" key="1">
    <source>
        <dbReference type="ARBA" id="ARBA00022723"/>
    </source>
</evidence>
<dbReference type="Gene3D" id="1.10.8.270">
    <property type="entry name" value="putative rabgap domain of human tbc1 domain family member 14 like domains"/>
    <property type="match status" value="1"/>
</dbReference>
<dbReference type="InterPro" id="IPR000306">
    <property type="entry name" value="Znf_FYVE"/>
</dbReference>
<dbReference type="SUPFAM" id="SSF57903">
    <property type="entry name" value="FYVE/PHD zinc finger"/>
    <property type="match status" value="1"/>
</dbReference>
<dbReference type="PANTHER" id="PTHR47219">
    <property type="entry name" value="RAB GTPASE-ACTIVATING PROTEIN 1-LIKE"/>
    <property type="match status" value="1"/>
</dbReference>
<dbReference type="SUPFAM" id="SSF47923">
    <property type="entry name" value="Ypt/Rab-GAP domain of gyp1p"/>
    <property type="match status" value="2"/>
</dbReference>
<evidence type="ECO:0000259" key="7">
    <source>
        <dbReference type="PROSITE" id="PS50178"/>
    </source>
</evidence>
<dbReference type="InterPro" id="IPR013083">
    <property type="entry name" value="Znf_RING/FYVE/PHD"/>
</dbReference>
<gene>
    <name evidence="8" type="ORF">ACHHYP_04725</name>
</gene>
<organism evidence="8 9">
    <name type="scientific">Achlya hypogyna</name>
    <name type="common">Oomycete</name>
    <name type="synonym">Protoachlya hypogyna</name>
    <dbReference type="NCBI Taxonomy" id="1202772"/>
    <lineage>
        <taxon>Eukaryota</taxon>
        <taxon>Sar</taxon>
        <taxon>Stramenopiles</taxon>
        <taxon>Oomycota</taxon>
        <taxon>Saprolegniomycetes</taxon>
        <taxon>Saprolegniales</taxon>
        <taxon>Achlyaceae</taxon>
        <taxon>Achlya</taxon>
    </lineage>
</organism>
<feature type="domain" description="Rab-GAP TBC" evidence="6">
    <location>
        <begin position="462"/>
        <end position="708"/>
    </location>
</feature>
<evidence type="ECO:0000313" key="9">
    <source>
        <dbReference type="Proteomes" id="UP000243579"/>
    </source>
</evidence>
<dbReference type="SMART" id="SM00064">
    <property type="entry name" value="FYVE"/>
    <property type="match status" value="1"/>
</dbReference>
<dbReference type="InterPro" id="IPR035969">
    <property type="entry name" value="Rab-GAP_TBC_sf"/>
</dbReference>
<feature type="domain" description="FYVE-type" evidence="7">
    <location>
        <begin position="216"/>
        <end position="250"/>
    </location>
</feature>
<evidence type="ECO:0000256" key="4">
    <source>
        <dbReference type="PROSITE-ProRule" id="PRU00091"/>
    </source>
</evidence>